<dbReference type="OrthoDB" id="5363392at2"/>
<dbReference type="PANTHER" id="PTHR40661:SF3">
    <property type="entry name" value="FELS-1 PROPHAGE TRANSCRIPTIONAL REGULATOR"/>
    <property type="match status" value="1"/>
</dbReference>
<evidence type="ECO:0000313" key="5">
    <source>
        <dbReference type="EMBL" id="ADU65255.1"/>
    </source>
</evidence>
<dbReference type="Pfam" id="PF12844">
    <property type="entry name" value="HTH_19"/>
    <property type="match status" value="1"/>
</dbReference>
<dbReference type="PROSITE" id="PS50943">
    <property type="entry name" value="HTH_CROC1"/>
    <property type="match status" value="1"/>
</dbReference>
<dbReference type="PANTHER" id="PTHR40661">
    <property type="match status" value="1"/>
</dbReference>
<dbReference type="KEGG" id="din:Selin_0506"/>
<evidence type="ECO:0000313" key="6">
    <source>
        <dbReference type="Proteomes" id="UP000002572"/>
    </source>
</evidence>
<evidence type="ECO:0000259" key="4">
    <source>
        <dbReference type="PROSITE" id="PS50943"/>
    </source>
</evidence>
<sequence>MLNQRLRELRKMLGLTQGEFAFHVGTSPGYVSEAEQGKKVPGGEILRRICEKLNANINWLLTGSGDMFLEGHAGSLPSGSAPVRTTEYDFVSVTPYRAWESQSHGACVWQMDAHSILWLYRPWIECHLRISKEVVWSLCMQGDNMDPTLRAGDILLVDGSCKEVAIEGIYLICCDGMHAVRRVQRMGSTLTLSNDNSAYRDTDLDVSRKGLEIIGRVVARLAAL</sequence>
<evidence type="ECO:0000256" key="1">
    <source>
        <dbReference type="ARBA" id="ARBA00023015"/>
    </source>
</evidence>
<evidence type="ECO:0000256" key="3">
    <source>
        <dbReference type="ARBA" id="ARBA00023163"/>
    </source>
</evidence>
<dbReference type="CDD" id="cd06529">
    <property type="entry name" value="S24_LexA-like"/>
    <property type="match status" value="1"/>
</dbReference>
<dbReference type="CDD" id="cd00093">
    <property type="entry name" value="HTH_XRE"/>
    <property type="match status" value="1"/>
</dbReference>
<dbReference type="InterPro" id="IPR010982">
    <property type="entry name" value="Lambda_DNA-bd_dom_sf"/>
</dbReference>
<dbReference type="RefSeq" id="WP_013505143.1">
    <property type="nucleotide sequence ID" value="NC_014836.1"/>
</dbReference>
<dbReference type="Gene3D" id="2.10.109.10">
    <property type="entry name" value="Umud Fragment, subunit A"/>
    <property type="match status" value="1"/>
</dbReference>
<protein>
    <submittedName>
        <fullName evidence="5">Helix-turn-helix domain protein</fullName>
    </submittedName>
</protein>
<dbReference type="InParanoid" id="E6W0K3"/>
<keyword evidence="6" id="KW-1185">Reference proteome</keyword>
<dbReference type="InterPro" id="IPR015927">
    <property type="entry name" value="Peptidase_S24_S26A/B/C"/>
</dbReference>
<dbReference type="AlphaFoldDB" id="E6W0K3"/>
<dbReference type="Proteomes" id="UP000002572">
    <property type="component" value="Chromosome"/>
</dbReference>
<dbReference type="SUPFAM" id="SSF47413">
    <property type="entry name" value="lambda repressor-like DNA-binding domains"/>
    <property type="match status" value="1"/>
</dbReference>
<dbReference type="eggNOG" id="COG2932">
    <property type="taxonomic scope" value="Bacteria"/>
</dbReference>
<dbReference type="eggNOG" id="COG1396">
    <property type="taxonomic scope" value="Bacteria"/>
</dbReference>
<keyword evidence="3" id="KW-0804">Transcription</keyword>
<keyword evidence="2" id="KW-0238">DNA-binding</keyword>
<dbReference type="EMBL" id="CP002432">
    <property type="protein sequence ID" value="ADU65255.1"/>
    <property type="molecule type" value="Genomic_DNA"/>
</dbReference>
<dbReference type="InterPro" id="IPR036286">
    <property type="entry name" value="LexA/Signal_pep-like_sf"/>
</dbReference>
<accession>E6W0K3</accession>
<dbReference type="Pfam" id="PF00717">
    <property type="entry name" value="Peptidase_S24"/>
    <property type="match status" value="1"/>
</dbReference>
<organism evidence="5 6">
    <name type="scientific">Desulfurispirillum indicum (strain ATCC BAA-1389 / DSM 22839 / S5)</name>
    <dbReference type="NCBI Taxonomy" id="653733"/>
    <lineage>
        <taxon>Bacteria</taxon>
        <taxon>Pseudomonadati</taxon>
        <taxon>Chrysiogenota</taxon>
        <taxon>Chrysiogenia</taxon>
        <taxon>Chrysiogenales</taxon>
        <taxon>Chrysiogenaceae</taxon>
        <taxon>Desulfurispirillum</taxon>
    </lineage>
</organism>
<dbReference type="HOGENOM" id="CLU_066192_1_2_0"/>
<dbReference type="SMART" id="SM00530">
    <property type="entry name" value="HTH_XRE"/>
    <property type="match status" value="1"/>
</dbReference>
<reference evidence="5 6" key="1">
    <citation type="submission" date="2010-12" db="EMBL/GenBank/DDBJ databases">
        <title>Complete sequence of Desulfurispirillum indicum S5.</title>
        <authorList>
            <consortium name="US DOE Joint Genome Institute"/>
            <person name="Lucas S."/>
            <person name="Copeland A."/>
            <person name="Lapidus A."/>
            <person name="Cheng J.-F."/>
            <person name="Goodwin L."/>
            <person name="Pitluck S."/>
            <person name="Chertkov O."/>
            <person name="Held B."/>
            <person name="Detter J.C."/>
            <person name="Han C."/>
            <person name="Tapia R."/>
            <person name="Land M."/>
            <person name="Hauser L."/>
            <person name="Kyrpides N."/>
            <person name="Ivanova N."/>
            <person name="Mikhailova N."/>
            <person name="Haggblom M."/>
            <person name="Rauschenbach I."/>
            <person name="Bini E."/>
            <person name="Woyke T."/>
        </authorList>
    </citation>
    <scope>NUCLEOTIDE SEQUENCE [LARGE SCALE GENOMIC DNA]</scope>
    <source>
        <strain evidence="6">ATCC BAA-1389 / DSM 22839 / S5</strain>
    </source>
</reference>
<dbReference type="SUPFAM" id="SSF51306">
    <property type="entry name" value="LexA/Signal peptidase"/>
    <property type="match status" value="1"/>
</dbReference>
<keyword evidence="1" id="KW-0805">Transcription regulation</keyword>
<proteinExistence type="predicted"/>
<name>E6W0K3_DESIS</name>
<dbReference type="Gene3D" id="1.10.260.40">
    <property type="entry name" value="lambda repressor-like DNA-binding domains"/>
    <property type="match status" value="1"/>
</dbReference>
<evidence type="ECO:0000256" key="2">
    <source>
        <dbReference type="ARBA" id="ARBA00023125"/>
    </source>
</evidence>
<dbReference type="GO" id="GO:0003677">
    <property type="term" value="F:DNA binding"/>
    <property type="evidence" value="ECO:0007669"/>
    <property type="project" value="UniProtKB-KW"/>
</dbReference>
<dbReference type="InterPro" id="IPR001387">
    <property type="entry name" value="Cro/C1-type_HTH"/>
</dbReference>
<gene>
    <name evidence="5" type="ordered locus">Selin_0506</name>
</gene>
<dbReference type="InterPro" id="IPR039418">
    <property type="entry name" value="LexA-like"/>
</dbReference>
<feature type="domain" description="HTH cro/C1-type" evidence="4">
    <location>
        <begin position="6"/>
        <end position="60"/>
    </location>
</feature>